<dbReference type="InterPro" id="IPR036643">
    <property type="entry name" value="RNApol_insert_sf"/>
</dbReference>
<comment type="caution">
    <text evidence="4">The sequence shown here is derived from an EMBL/GenBank/DDBJ whole genome shotgun (WGS) entry which is preliminary data.</text>
</comment>
<dbReference type="AlphaFoldDB" id="A0AAN8ZHJ1"/>
<dbReference type="EMBL" id="JBAMMX010000008">
    <property type="protein sequence ID" value="KAK6934188.1"/>
    <property type="molecule type" value="Genomic_DNA"/>
</dbReference>
<accession>A0AAN8ZHJ1</accession>
<dbReference type="Proteomes" id="UP001370490">
    <property type="component" value="Unassembled WGS sequence"/>
</dbReference>
<evidence type="ECO:0000259" key="3">
    <source>
        <dbReference type="Pfam" id="PF01193"/>
    </source>
</evidence>
<dbReference type="PANTHER" id="PTHR11800:SF2">
    <property type="entry name" value="DNA-DIRECTED RNA POLYMERASE II SUBUNIT RPB3"/>
    <property type="match status" value="1"/>
</dbReference>
<evidence type="ECO:0000313" key="4">
    <source>
        <dbReference type="EMBL" id="KAK6934188.1"/>
    </source>
</evidence>
<evidence type="ECO:0000256" key="2">
    <source>
        <dbReference type="ARBA" id="ARBA00023163"/>
    </source>
</evidence>
<evidence type="ECO:0000256" key="1">
    <source>
        <dbReference type="ARBA" id="ARBA00022478"/>
    </source>
</evidence>
<keyword evidence="5" id="KW-1185">Reference proteome</keyword>
<dbReference type="GO" id="GO:0003899">
    <property type="term" value="F:DNA-directed RNA polymerase activity"/>
    <property type="evidence" value="ECO:0007669"/>
    <property type="project" value="InterPro"/>
</dbReference>
<dbReference type="InterPro" id="IPR050518">
    <property type="entry name" value="Rpo3/RPB3_RNA_Pol_subunit"/>
</dbReference>
<evidence type="ECO:0000313" key="5">
    <source>
        <dbReference type="Proteomes" id="UP001370490"/>
    </source>
</evidence>
<dbReference type="Pfam" id="PF01193">
    <property type="entry name" value="RNA_pol_L"/>
    <property type="match status" value="1"/>
</dbReference>
<dbReference type="InterPro" id="IPR036603">
    <property type="entry name" value="RBP11-like"/>
</dbReference>
<reference evidence="4 5" key="1">
    <citation type="submission" date="2023-12" db="EMBL/GenBank/DDBJ databases">
        <title>A high-quality genome assembly for Dillenia turbinata (Dilleniales).</title>
        <authorList>
            <person name="Chanderbali A."/>
        </authorList>
    </citation>
    <scope>NUCLEOTIDE SEQUENCE [LARGE SCALE GENOMIC DNA]</scope>
    <source>
        <strain evidence="4">LSX21</strain>
        <tissue evidence="4">Leaf</tissue>
    </source>
</reference>
<keyword evidence="2" id="KW-0804">Transcription</keyword>
<dbReference type="GO" id="GO:0006366">
    <property type="term" value="P:transcription by RNA polymerase II"/>
    <property type="evidence" value="ECO:0007669"/>
    <property type="project" value="TreeGrafter"/>
</dbReference>
<name>A0AAN8ZHJ1_9MAGN</name>
<organism evidence="4 5">
    <name type="scientific">Dillenia turbinata</name>
    <dbReference type="NCBI Taxonomy" id="194707"/>
    <lineage>
        <taxon>Eukaryota</taxon>
        <taxon>Viridiplantae</taxon>
        <taxon>Streptophyta</taxon>
        <taxon>Embryophyta</taxon>
        <taxon>Tracheophyta</taxon>
        <taxon>Spermatophyta</taxon>
        <taxon>Magnoliopsida</taxon>
        <taxon>eudicotyledons</taxon>
        <taxon>Gunneridae</taxon>
        <taxon>Pentapetalae</taxon>
        <taxon>Dilleniales</taxon>
        <taxon>Dilleniaceae</taxon>
        <taxon>Dillenia</taxon>
    </lineage>
</organism>
<feature type="domain" description="DNA-directed RNA polymerase RpoA/D/Rpb3-type" evidence="3">
    <location>
        <begin position="1"/>
        <end position="35"/>
    </location>
</feature>
<dbReference type="GO" id="GO:0005665">
    <property type="term" value="C:RNA polymerase II, core complex"/>
    <property type="evidence" value="ECO:0007669"/>
    <property type="project" value="TreeGrafter"/>
</dbReference>
<keyword evidence="1 4" id="KW-0240">DNA-directed RNA polymerase</keyword>
<proteinExistence type="predicted"/>
<dbReference type="GO" id="GO:0046983">
    <property type="term" value="F:protein dimerization activity"/>
    <property type="evidence" value="ECO:0007669"/>
    <property type="project" value="InterPro"/>
</dbReference>
<gene>
    <name evidence="4" type="ORF">RJ641_034343</name>
</gene>
<dbReference type="SUPFAM" id="SSF55257">
    <property type="entry name" value="RBP11-like subunits of RNA polymerase"/>
    <property type="match status" value="1"/>
</dbReference>
<protein>
    <submittedName>
        <fullName evidence="4">DNA-directed RNA polymerase, RpoA/D/Rpb3-type</fullName>
    </submittedName>
</protein>
<dbReference type="InterPro" id="IPR011263">
    <property type="entry name" value="DNA-dir_RNA_pol_RpoA/D/Rpb3"/>
</dbReference>
<dbReference type="PANTHER" id="PTHR11800">
    <property type="entry name" value="DNA-DIRECTED RNA POLYMERASE"/>
    <property type="match status" value="1"/>
</dbReference>
<dbReference type="SUPFAM" id="SSF56553">
    <property type="entry name" value="Insert subdomain of RNA polymerase alpha subunit"/>
    <property type="match status" value="1"/>
</dbReference>
<dbReference type="Gene3D" id="2.170.120.12">
    <property type="entry name" value="DNA-directed RNA polymerase, insert domain"/>
    <property type="match status" value="1"/>
</dbReference>
<sequence length="91" mass="9946">MANALRRVMIAEVPMIAIDLIEIEVNSLVLKDKFIAHHLGLIPLMSDRAMEMCLSCDCDACDGDAAMAFFLFGLSNLCLMNPLPTSVLSDD</sequence>